<protein>
    <submittedName>
        <fullName evidence="2">ATP-binding protein</fullName>
    </submittedName>
</protein>
<dbReference type="Pfam" id="PF01695">
    <property type="entry name" value="IstB_IS21"/>
    <property type="match status" value="1"/>
</dbReference>
<dbReference type="InterPro" id="IPR003593">
    <property type="entry name" value="AAA+_ATPase"/>
</dbReference>
<accession>A0ABW1ZJS5</accession>
<gene>
    <name evidence="2" type="ORF">ACFP90_06610</name>
</gene>
<dbReference type="Proteomes" id="UP001596317">
    <property type="component" value="Unassembled WGS sequence"/>
</dbReference>
<reference evidence="3" key="1">
    <citation type="journal article" date="2019" name="Int. J. Syst. Evol. Microbiol.">
        <title>The Global Catalogue of Microorganisms (GCM) 10K type strain sequencing project: providing services to taxonomists for standard genome sequencing and annotation.</title>
        <authorList>
            <consortium name="The Broad Institute Genomics Platform"/>
            <consortium name="The Broad Institute Genome Sequencing Center for Infectious Disease"/>
            <person name="Wu L."/>
            <person name="Ma J."/>
        </authorList>
    </citation>
    <scope>NUCLEOTIDE SEQUENCE [LARGE SCALE GENOMIC DNA]</scope>
    <source>
        <strain evidence="3">CCUG 63830</strain>
    </source>
</reference>
<evidence type="ECO:0000313" key="3">
    <source>
        <dbReference type="Proteomes" id="UP001596317"/>
    </source>
</evidence>
<evidence type="ECO:0000259" key="1">
    <source>
        <dbReference type="SMART" id="SM00382"/>
    </source>
</evidence>
<keyword evidence="2" id="KW-0547">Nucleotide-binding</keyword>
<name>A0ABW1ZJS5_9DEIO</name>
<dbReference type="EMBL" id="JBHSWB010000001">
    <property type="protein sequence ID" value="MFC6660055.1"/>
    <property type="molecule type" value="Genomic_DNA"/>
</dbReference>
<comment type="caution">
    <text evidence="2">The sequence shown here is derived from an EMBL/GenBank/DDBJ whole genome shotgun (WGS) entry which is preliminary data.</text>
</comment>
<evidence type="ECO:0000313" key="2">
    <source>
        <dbReference type="EMBL" id="MFC6660055.1"/>
    </source>
</evidence>
<dbReference type="GO" id="GO:0005524">
    <property type="term" value="F:ATP binding"/>
    <property type="evidence" value="ECO:0007669"/>
    <property type="project" value="UniProtKB-KW"/>
</dbReference>
<proteinExistence type="predicted"/>
<dbReference type="InterPro" id="IPR027417">
    <property type="entry name" value="P-loop_NTPase"/>
</dbReference>
<dbReference type="CDD" id="cd00009">
    <property type="entry name" value="AAA"/>
    <property type="match status" value="1"/>
</dbReference>
<sequence length="322" mass="34966">MTTTATPREQAVVTFAQQQLEQARANHAQQHPRPAPIPTVADLLDRVRTGKPAPLYPRLSAVQALGRVQSVPAYVRAVALALHERDCQDGQIFAAPAPGASPISVPCTVCEQARKESALRAQLEASGVAGRYLDPEWRDLQLPPPLDRVERKCRDISKLLDAGVNLLLHSENTGSGKTQAAMLAAKATIRAGRTVAVVNMARLALDVREKYDNKTGEALSEKAALLRMVKPDLLIIDDLGAGEPDAASIERRLLFLALDERQVRRKSVIVTTNLKLATPQGTKEPSLASIFGARVLARLQPLTILHVNHGINFRAQPGQVSW</sequence>
<dbReference type="Gene3D" id="3.40.50.300">
    <property type="entry name" value="P-loop containing nucleotide triphosphate hydrolases"/>
    <property type="match status" value="1"/>
</dbReference>
<organism evidence="2 3">
    <name type="scientific">Deinococcus multiflagellatus</name>
    <dbReference type="NCBI Taxonomy" id="1656887"/>
    <lineage>
        <taxon>Bacteria</taxon>
        <taxon>Thermotogati</taxon>
        <taxon>Deinococcota</taxon>
        <taxon>Deinococci</taxon>
        <taxon>Deinococcales</taxon>
        <taxon>Deinococcaceae</taxon>
        <taxon>Deinococcus</taxon>
    </lineage>
</organism>
<dbReference type="RefSeq" id="WP_224608042.1">
    <property type="nucleotide sequence ID" value="NZ_JAIQXV010000007.1"/>
</dbReference>
<dbReference type="InterPro" id="IPR002611">
    <property type="entry name" value="IstB_ATP-bd"/>
</dbReference>
<keyword evidence="2" id="KW-0067">ATP-binding</keyword>
<feature type="domain" description="AAA+ ATPase" evidence="1">
    <location>
        <begin position="162"/>
        <end position="302"/>
    </location>
</feature>
<dbReference type="SMART" id="SM00382">
    <property type="entry name" value="AAA"/>
    <property type="match status" value="1"/>
</dbReference>
<keyword evidence="3" id="KW-1185">Reference proteome</keyword>
<dbReference type="SUPFAM" id="SSF52540">
    <property type="entry name" value="P-loop containing nucleoside triphosphate hydrolases"/>
    <property type="match status" value="1"/>
</dbReference>